<dbReference type="GO" id="GO:0005840">
    <property type="term" value="C:ribosome"/>
    <property type="evidence" value="ECO:0007669"/>
    <property type="project" value="UniProtKB-KW"/>
</dbReference>
<evidence type="ECO:0000313" key="6">
    <source>
        <dbReference type="EMBL" id="EAS40548.1"/>
    </source>
</evidence>
<keyword evidence="2 5" id="KW-0812">Transmembrane</keyword>
<evidence type="ECO:0000313" key="7">
    <source>
        <dbReference type="Proteomes" id="UP000003789"/>
    </source>
</evidence>
<evidence type="ECO:0000256" key="2">
    <source>
        <dbReference type="ARBA" id="ARBA00022692"/>
    </source>
</evidence>
<evidence type="ECO:0000256" key="1">
    <source>
        <dbReference type="ARBA" id="ARBA00004370"/>
    </source>
</evidence>
<organism evidence="6 7">
    <name type="scientific">Photobacterium profundum 3TCK</name>
    <dbReference type="NCBI Taxonomy" id="314280"/>
    <lineage>
        <taxon>Bacteria</taxon>
        <taxon>Pseudomonadati</taxon>
        <taxon>Pseudomonadota</taxon>
        <taxon>Gammaproteobacteria</taxon>
        <taxon>Vibrionales</taxon>
        <taxon>Vibrionaceae</taxon>
        <taxon>Photobacterium</taxon>
    </lineage>
</organism>
<name>Q1YW86_9GAMM</name>
<keyword evidence="6" id="KW-0687">Ribonucleoprotein</keyword>
<protein>
    <submittedName>
        <fullName evidence="6">Possible Ribosomal protein L11</fullName>
    </submittedName>
</protein>
<accession>Q1YW86</accession>
<dbReference type="Pfam" id="PF01124">
    <property type="entry name" value="MAPEG"/>
    <property type="match status" value="1"/>
</dbReference>
<evidence type="ECO:0000256" key="4">
    <source>
        <dbReference type="ARBA" id="ARBA00023136"/>
    </source>
</evidence>
<dbReference type="InterPro" id="IPR023352">
    <property type="entry name" value="MAPEG-like_dom_sf"/>
</dbReference>
<evidence type="ECO:0000256" key="5">
    <source>
        <dbReference type="SAM" id="Phobius"/>
    </source>
</evidence>
<dbReference type="AlphaFoldDB" id="Q1YW86"/>
<dbReference type="GO" id="GO:0016020">
    <property type="term" value="C:membrane"/>
    <property type="evidence" value="ECO:0007669"/>
    <property type="project" value="UniProtKB-SubCell"/>
</dbReference>
<dbReference type="OrthoDB" id="582367at2"/>
<dbReference type="SUPFAM" id="SSF161084">
    <property type="entry name" value="MAPEG domain-like"/>
    <property type="match status" value="1"/>
</dbReference>
<evidence type="ECO:0000256" key="3">
    <source>
        <dbReference type="ARBA" id="ARBA00022989"/>
    </source>
</evidence>
<keyword evidence="3 5" id="KW-1133">Transmembrane helix</keyword>
<feature type="transmembrane region" description="Helical" evidence="5">
    <location>
        <begin position="12"/>
        <end position="34"/>
    </location>
</feature>
<dbReference type="EMBL" id="AAPH01000055">
    <property type="protein sequence ID" value="EAS40548.1"/>
    <property type="molecule type" value="Genomic_DNA"/>
</dbReference>
<keyword evidence="4 5" id="KW-0472">Membrane</keyword>
<comment type="subcellular location">
    <subcellularLocation>
        <location evidence="1">Membrane</location>
    </subcellularLocation>
</comment>
<comment type="caution">
    <text evidence="6">The sequence shown here is derived from an EMBL/GenBank/DDBJ whole genome shotgun (WGS) entry which is preliminary data.</text>
</comment>
<sequence length="179" mass="19401">MTLSEKQTGVLKGMLVGALTSVLFIVLGVCFNPFSYEMTIPLIDRLAILGYSLILPLAFLVMSVGRLAKHRFFTPEDIDGSGLSSGSAKAKILQGLLQNTLEQFGIALGIYVIWSLIMPGTWLSVIPLAAIVFAAGRCLFFWGYEKGAASRALGFALTFYSSVVMFVVLFIHVIVNVSI</sequence>
<gene>
    <name evidence="6" type="ORF">P3TCK_06992</name>
</gene>
<dbReference type="HOGENOM" id="CLU_113698_0_0_6"/>
<keyword evidence="6" id="KW-0689">Ribosomal protein</keyword>
<feature type="transmembrane region" description="Helical" evidence="5">
    <location>
        <begin position="46"/>
        <end position="65"/>
    </location>
</feature>
<dbReference type="Proteomes" id="UP000003789">
    <property type="component" value="Unassembled WGS sequence"/>
</dbReference>
<dbReference type="InterPro" id="IPR001129">
    <property type="entry name" value="Membr-assoc_MAPEG"/>
</dbReference>
<reference evidence="6 7" key="1">
    <citation type="submission" date="2006-03" db="EMBL/GenBank/DDBJ databases">
        <authorList>
            <person name="Bartlett D.H."/>
            <person name="Valle G."/>
            <person name="Lauro F.M."/>
            <person name="Vezzi A."/>
            <person name="Simonato F."/>
            <person name="Eloe E."/>
            <person name="Vitulo N."/>
            <person name="Stratton T.K."/>
            <person name="D'angelo M."/>
            <person name="Ferriera S."/>
            <person name="Johnson J."/>
            <person name="Kravitz S."/>
            <person name="Beeson K."/>
            <person name="Sutton G."/>
            <person name="Rogers Y."/>
            <person name="Friedman R."/>
            <person name="Frazier M."/>
            <person name="Venter J.C."/>
        </authorList>
    </citation>
    <scope>NUCLEOTIDE SEQUENCE [LARGE SCALE GENOMIC DNA]</scope>
    <source>
        <strain evidence="6 7">3TCK</strain>
    </source>
</reference>
<feature type="transmembrane region" description="Helical" evidence="5">
    <location>
        <begin position="152"/>
        <end position="175"/>
    </location>
</feature>
<feature type="transmembrane region" description="Helical" evidence="5">
    <location>
        <begin position="120"/>
        <end position="140"/>
    </location>
</feature>
<dbReference type="RefSeq" id="WP_006229406.1">
    <property type="nucleotide sequence ID" value="NZ_CH724134.1"/>
</dbReference>
<proteinExistence type="predicted"/>
<feature type="transmembrane region" description="Helical" evidence="5">
    <location>
        <begin position="96"/>
        <end position="114"/>
    </location>
</feature>
<dbReference type="Gene3D" id="1.20.120.550">
    <property type="entry name" value="Membrane associated eicosanoid/glutathione metabolism-like domain"/>
    <property type="match status" value="1"/>
</dbReference>